<dbReference type="PROSITE" id="PS51318">
    <property type="entry name" value="TAT"/>
    <property type="match status" value="1"/>
</dbReference>
<dbReference type="InterPro" id="IPR006311">
    <property type="entry name" value="TAT_signal"/>
</dbReference>
<sequence>MSKERVSRREYLLAAGAASITGVAGCSSGGDNSTAGEGTTGAENSTTTPAVDQTGETRVSSGETRLTVNEVVVTQTLYAIGDYSNTVVSPEDGKQFILLDVQARKQTENGTVPARTDYRLESESASYSIDNVDVESLNRPVNASLYQVGGGFTGPEIGSTTRGWLVFEIPADTSAGTLRVREMRTQDDEPVTWKLQFDNAKTVTFAEEIQFPEEGEVGTTVEATVSVKNTGGRTGRYTTVVTSDLLSDSRTLEYTLEAGETRDEKLELAVDGYYQGSADLSVGSTNTETIDIVAPEVQLGDTWTGPQGIEYTVSDLALTQSPVVEGLEVGDDQQIAVARFTATNSTTDQQSLPERWEEPLTIVVGDQTYTNIGGRSVDGLELTSPVEGTSYPRVVLSGDPGEEESGIMIFYLPASVSRSDIEIRLSYNGIRTVWTL</sequence>
<dbReference type="AlphaFoldDB" id="A0ABD6CF10"/>
<feature type="compositionally biased region" description="Polar residues" evidence="2">
    <location>
        <begin position="29"/>
        <end position="62"/>
    </location>
</feature>
<feature type="region of interest" description="Disordered" evidence="2">
    <location>
        <begin position="24"/>
        <end position="62"/>
    </location>
</feature>
<name>A0ABD6CF10_9EURY</name>
<gene>
    <name evidence="3" type="ORF">ACFR9U_14345</name>
</gene>
<dbReference type="Gene3D" id="2.60.40.1240">
    <property type="match status" value="1"/>
</dbReference>
<comment type="caution">
    <text evidence="3">The sequence shown here is derived from an EMBL/GenBank/DDBJ whole genome shotgun (WGS) entry which is preliminary data.</text>
</comment>
<protein>
    <recommendedName>
        <fullName evidence="5">DUF4352 domain-containing protein</fullName>
    </recommendedName>
</protein>
<dbReference type="EMBL" id="JBHUDJ010000009">
    <property type="protein sequence ID" value="MFD1588160.1"/>
    <property type="molecule type" value="Genomic_DNA"/>
</dbReference>
<keyword evidence="1" id="KW-0732">Signal</keyword>
<dbReference type="Proteomes" id="UP001597119">
    <property type="component" value="Unassembled WGS sequence"/>
</dbReference>
<proteinExistence type="predicted"/>
<accession>A0ABD6CF10</accession>
<dbReference type="RefSeq" id="WP_379814605.1">
    <property type="nucleotide sequence ID" value="NZ_JBHUDJ010000009.1"/>
</dbReference>
<dbReference type="InterPro" id="IPR029050">
    <property type="entry name" value="Immunoprotect_excell_Ig-like"/>
</dbReference>
<evidence type="ECO:0008006" key="5">
    <source>
        <dbReference type="Google" id="ProtNLM"/>
    </source>
</evidence>
<evidence type="ECO:0000256" key="1">
    <source>
        <dbReference type="ARBA" id="ARBA00022729"/>
    </source>
</evidence>
<evidence type="ECO:0000313" key="4">
    <source>
        <dbReference type="Proteomes" id="UP001597119"/>
    </source>
</evidence>
<reference evidence="3 4" key="1">
    <citation type="journal article" date="2019" name="Int. J. Syst. Evol. Microbiol.">
        <title>The Global Catalogue of Microorganisms (GCM) 10K type strain sequencing project: providing services to taxonomists for standard genome sequencing and annotation.</title>
        <authorList>
            <consortium name="The Broad Institute Genomics Platform"/>
            <consortium name="The Broad Institute Genome Sequencing Center for Infectious Disease"/>
            <person name="Wu L."/>
            <person name="Ma J."/>
        </authorList>
    </citation>
    <scope>NUCLEOTIDE SEQUENCE [LARGE SCALE GENOMIC DNA]</scope>
    <source>
        <strain evidence="3 4">CGMCC 1.12125</strain>
    </source>
</reference>
<keyword evidence="4" id="KW-1185">Reference proteome</keyword>
<organism evidence="3 4">
    <name type="scientific">Halorientalis brevis</name>
    <dbReference type="NCBI Taxonomy" id="1126241"/>
    <lineage>
        <taxon>Archaea</taxon>
        <taxon>Methanobacteriati</taxon>
        <taxon>Methanobacteriota</taxon>
        <taxon>Stenosarchaea group</taxon>
        <taxon>Halobacteria</taxon>
        <taxon>Halobacteriales</taxon>
        <taxon>Haloarculaceae</taxon>
        <taxon>Halorientalis</taxon>
    </lineage>
</organism>
<evidence type="ECO:0000256" key="2">
    <source>
        <dbReference type="SAM" id="MobiDB-lite"/>
    </source>
</evidence>
<dbReference type="PROSITE" id="PS51257">
    <property type="entry name" value="PROKAR_LIPOPROTEIN"/>
    <property type="match status" value="1"/>
</dbReference>
<evidence type="ECO:0000313" key="3">
    <source>
        <dbReference type="EMBL" id="MFD1588160.1"/>
    </source>
</evidence>